<dbReference type="EMBL" id="SGBB01000017">
    <property type="protein sequence ID" value="RZD17991.1"/>
    <property type="molecule type" value="Genomic_DNA"/>
</dbReference>
<gene>
    <name evidence="1" type="ORF">EVG15_08480</name>
</gene>
<organism evidence="1 2">
    <name type="scientific">Candidatus Acididesulfobacter diazotrophicus</name>
    <dbReference type="NCBI Taxonomy" id="2597226"/>
    <lineage>
        <taxon>Bacteria</taxon>
        <taxon>Deltaproteobacteria</taxon>
        <taxon>Candidatus Acidulodesulfobacterales</taxon>
        <taxon>Candidatus Acididesulfobacter</taxon>
    </lineage>
</organism>
<name>A0A519BL42_9DELT</name>
<evidence type="ECO:0008006" key="3">
    <source>
        <dbReference type="Google" id="ProtNLM"/>
    </source>
</evidence>
<accession>A0A519BL42</accession>
<dbReference type="InterPro" id="IPR021109">
    <property type="entry name" value="Peptidase_aspartic_dom_sf"/>
</dbReference>
<evidence type="ECO:0000313" key="1">
    <source>
        <dbReference type="EMBL" id="RZD17991.1"/>
    </source>
</evidence>
<dbReference type="Gene3D" id="2.40.70.10">
    <property type="entry name" value="Acid Proteases"/>
    <property type="match status" value="1"/>
</dbReference>
<dbReference type="SUPFAM" id="SSF50630">
    <property type="entry name" value="Acid proteases"/>
    <property type="match status" value="1"/>
</dbReference>
<comment type="caution">
    <text evidence="1">The sequence shown here is derived from an EMBL/GenBank/DDBJ whole genome shotgun (WGS) entry which is preliminary data.</text>
</comment>
<dbReference type="Proteomes" id="UP000319296">
    <property type="component" value="Unassembled WGS sequence"/>
</dbReference>
<sequence length="156" mass="16636">MPSVNLGIDRTLGPILQAYILPTKYRIDALIKAKLPVPAAELGTFLLDTGASQTCVDPLIISKLGLTPTDFISIQTPSTNGVPAQCGTYDIGIIIGPTIAPSEVLNPILNMSYYCTLNVVEASLSHQGISGLIGRDILEQCILFYNGRVGGFTLSW</sequence>
<protein>
    <recommendedName>
        <fullName evidence="3">Peptidase A2 domain-containing protein</fullName>
    </recommendedName>
</protein>
<proteinExistence type="predicted"/>
<evidence type="ECO:0000313" key="2">
    <source>
        <dbReference type="Proteomes" id="UP000319296"/>
    </source>
</evidence>
<reference evidence="1 2" key="1">
    <citation type="journal article" date="2019" name="ISME J.">
        <title>Insights into ecological role of a new deltaproteobacterial order Candidatus Acidulodesulfobacterales by metagenomics and metatranscriptomics.</title>
        <authorList>
            <person name="Tan S."/>
            <person name="Liu J."/>
            <person name="Fang Y."/>
            <person name="Hedlund B.P."/>
            <person name="Lian Z.H."/>
            <person name="Huang L.Y."/>
            <person name="Li J.T."/>
            <person name="Huang L.N."/>
            <person name="Li W.J."/>
            <person name="Jiang H.C."/>
            <person name="Dong H.L."/>
            <person name="Shu W.S."/>
        </authorList>
    </citation>
    <scope>NUCLEOTIDE SEQUENCE [LARGE SCALE GENOMIC DNA]</scope>
    <source>
        <strain evidence="1">AP1</strain>
    </source>
</reference>
<dbReference type="AlphaFoldDB" id="A0A519BL42"/>